<dbReference type="CDD" id="cd06466">
    <property type="entry name" value="p23_CS_SGT1_like"/>
    <property type="match status" value="1"/>
</dbReference>
<evidence type="ECO:0000313" key="3">
    <source>
        <dbReference type="EMBL" id="AXL08184.1"/>
    </source>
</evidence>
<keyword evidence="5" id="KW-1185">Reference proteome</keyword>
<dbReference type="Gene3D" id="2.60.40.790">
    <property type="match status" value="1"/>
</dbReference>
<dbReference type="EMBL" id="MH422418">
    <property type="protein sequence ID" value="AXL08184.1"/>
    <property type="molecule type" value="Genomic_DNA"/>
</dbReference>
<organism evidence="4 5">
    <name type="scientific">Bodo saltans</name>
    <name type="common">Flagellated protozoan</name>
    <dbReference type="NCBI Taxonomy" id="75058"/>
    <lineage>
        <taxon>Eukaryota</taxon>
        <taxon>Discoba</taxon>
        <taxon>Euglenozoa</taxon>
        <taxon>Kinetoplastea</taxon>
        <taxon>Metakinetoplastina</taxon>
        <taxon>Eubodonida</taxon>
        <taxon>Bodonidae</taxon>
        <taxon>Bodo</taxon>
    </lineage>
</organism>
<feature type="domain" description="SGS" evidence="1">
    <location>
        <begin position="206"/>
        <end position="293"/>
    </location>
</feature>
<reference evidence="4" key="2">
    <citation type="submission" date="2015-09" db="EMBL/GenBank/DDBJ databases">
        <authorList>
            <person name="Jackson K.R."/>
            <person name="Lunt B.L."/>
            <person name="Fisher J.N.B."/>
            <person name="Gardner A.V."/>
            <person name="Bailey M.E."/>
            <person name="Deus L.M."/>
            <person name="Earl A.S."/>
            <person name="Gibby P.D."/>
            <person name="Hartmann K.A."/>
            <person name="Liu J.E."/>
            <person name="Manci A.M."/>
            <person name="Nielsen D.A."/>
            <person name="Solomon M.B."/>
            <person name="Breakwell D.P."/>
            <person name="Burnett S.H."/>
            <person name="Grose J.H."/>
        </authorList>
    </citation>
    <scope>NUCLEOTIDE SEQUENCE [LARGE SCALE GENOMIC DNA]</scope>
    <source>
        <strain evidence="4">Lake Konstanz</strain>
    </source>
</reference>
<dbReference type="InterPro" id="IPR007699">
    <property type="entry name" value="SGS_dom"/>
</dbReference>
<dbReference type="Pfam" id="PF04969">
    <property type="entry name" value="CS"/>
    <property type="match status" value="1"/>
</dbReference>
<dbReference type="InterPro" id="IPR008978">
    <property type="entry name" value="HSP20-like_chaperone"/>
</dbReference>
<dbReference type="VEuPathDB" id="TriTrypDB:BSAL_39835"/>
<dbReference type="InterPro" id="IPR007052">
    <property type="entry name" value="CS_dom"/>
</dbReference>
<reference evidence="5" key="1">
    <citation type="submission" date="2015-09" db="EMBL/GenBank/DDBJ databases">
        <authorList>
            <consortium name="Pathogen Informatics"/>
        </authorList>
    </citation>
    <scope>NUCLEOTIDE SEQUENCE [LARGE SCALE GENOMIC DNA]</scope>
    <source>
        <strain evidence="5">Lake Konstanz</strain>
    </source>
</reference>
<dbReference type="InterPro" id="IPR044563">
    <property type="entry name" value="Sgt1-like"/>
</dbReference>
<dbReference type="Pfam" id="PF05002">
    <property type="entry name" value="SGS"/>
    <property type="match status" value="1"/>
</dbReference>
<reference evidence="3" key="3">
    <citation type="submission" date="2018-05" db="EMBL/GenBank/DDBJ databases">
        <title>Genome-wide identification and phylogeny of proteins bearing alpha-crystallin domain-like unveil eight evolutionarily conserved protein families, including the small heat shock proteins, in protists of Kinetoplastea.</title>
        <authorList>
            <person name="Costa-Martins A.G."/>
            <person name="Lima L."/>
            <person name="Alves J.M.P."/>
            <person name="Serrano M.G."/>
            <person name="Buck G.A."/>
            <person name="Camargo E.P."/>
            <person name="Teixeira M.M.G."/>
        </authorList>
    </citation>
    <scope>NUCLEOTIDE SEQUENCE</scope>
    <source>
        <strain evidence="3">CYKH01002093.1_13</strain>
    </source>
</reference>
<proteinExistence type="predicted"/>
<feature type="domain" description="CS" evidence="2">
    <location>
        <begin position="89"/>
        <end position="179"/>
    </location>
</feature>
<accession>A0A0S4JRF8</accession>
<gene>
    <name evidence="3" type="primary">SGT1</name>
    <name evidence="4" type="ORF">BSAL_39835</name>
</gene>
<evidence type="ECO:0000313" key="5">
    <source>
        <dbReference type="Proteomes" id="UP000051952"/>
    </source>
</evidence>
<dbReference type="PROSITE" id="PS51203">
    <property type="entry name" value="CS"/>
    <property type="match status" value="1"/>
</dbReference>
<evidence type="ECO:0000259" key="1">
    <source>
        <dbReference type="PROSITE" id="PS51048"/>
    </source>
</evidence>
<dbReference type="OrthoDB" id="1898560at2759"/>
<evidence type="ECO:0000313" key="4">
    <source>
        <dbReference type="EMBL" id="CUG92921.1"/>
    </source>
</evidence>
<dbReference type="SUPFAM" id="SSF49764">
    <property type="entry name" value="HSP20-like chaperones"/>
    <property type="match status" value="1"/>
</dbReference>
<dbReference type="OMA" id="KVHMTAD"/>
<protein>
    <submittedName>
        <fullName evidence="4">Phosphatase-like protein, putative</fullName>
    </submittedName>
    <submittedName>
        <fullName evidence="3">SGT1 protein</fullName>
    </submittedName>
</protein>
<dbReference type="GO" id="GO:0051087">
    <property type="term" value="F:protein-folding chaperone binding"/>
    <property type="evidence" value="ECO:0007669"/>
    <property type="project" value="InterPro"/>
</dbReference>
<evidence type="ECO:0000259" key="2">
    <source>
        <dbReference type="PROSITE" id="PS51203"/>
    </source>
</evidence>
<dbReference type="AlphaFoldDB" id="A0A0S4JRF8"/>
<dbReference type="FunFam" id="2.60.40.790:FF:000081">
    <property type="entry name" value="Phosphatase-like protein, putative"/>
    <property type="match status" value="1"/>
</dbReference>
<sequence length="293" mass="31776">MSEIVVNAKQLFAAANYAQCKSVVEAGIADASTDAASLKDLKLLLRKCNTHMLPVMPVAPEPEPAAPAPVVAAAAPVPPPPLPTVTTPAAPPRFEWFQTPTSATFTFYIKNRTEADVVVNGTDRSLDVTIRLDVDGKEYQYSLERLFAPVQTPPVVSIRSMKVEIVLTKVTPYHWPALEVKDDDIVRTIEQPSAIAAATAPGTSKELAYPNSKGKNWSTFKMDEEEEKPEGDAALNALFKQIYGNGSDEQRKAMIKSFTESNGTVLSTNWDEVGSKKVVGEAPKGMEAKKYAP</sequence>
<name>A0A0S4JRF8_BODSA</name>
<dbReference type="EMBL" id="CYKH01002093">
    <property type="protein sequence ID" value="CUG92921.1"/>
    <property type="molecule type" value="Genomic_DNA"/>
</dbReference>
<dbReference type="PANTHER" id="PTHR45862">
    <property type="entry name" value="PROTEIN SGT1 HOMOLOG"/>
    <property type="match status" value="1"/>
</dbReference>
<dbReference type="PROSITE" id="PS51048">
    <property type="entry name" value="SGS"/>
    <property type="match status" value="1"/>
</dbReference>
<dbReference type="Proteomes" id="UP000051952">
    <property type="component" value="Unassembled WGS sequence"/>
</dbReference>